<reference evidence="8 9" key="1">
    <citation type="submission" date="2024-04" db="EMBL/GenBank/DDBJ databases">
        <title>Tritrichomonas musculus Genome.</title>
        <authorList>
            <person name="Alves-Ferreira E."/>
            <person name="Grigg M."/>
            <person name="Lorenzi H."/>
            <person name="Galac M."/>
        </authorList>
    </citation>
    <scope>NUCLEOTIDE SEQUENCE [LARGE SCALE GENOMIC DNA]</scope>
    <source>
        <strain evidence="8 9">EAF2021</strain>
    </source>
</reference>
<organism evidence="8 9">
    <name type="scientific">Tritrichomonas musculus</name>
    <dbReference type="NCBI Taxonomy" id="1915356"/>
    <lineage>
        <taxon>Eukaryota</taxon>
        <taxon>Metamonada</taxon>
        <taxon>Parabasalia</taxon>
        <taxon>Tritrichomonadida</taxon>
        <taxon>Tritrichomonadidae</taxon>
        <taxon>Tritrichomonas</taxon>
    </lineage>
</organism>
<protein>
    <recommendedName>
        <fullName evidence="7">Major facilitator superfamily (MFS) profile domain-containing protein</fullName>
    </recommendedName>
</protein>
<name>A0ABR2HC03_9EUKA</name>
<accession>A0ABR2HC03</accession>
<evidence type="ECO:0000256" key="5">
    <source>
        <dbReference type="ARBA" id="ARBA00023136"/>
    </source>
</evidence>
<evidence type="ECO:0000256" key="4">
    <source>
        <dbReference type="ARBA" id="ARBA00022989"/>
    </source>
</evidence>
<feature type="domain" description="Major facilitator superfamily (MFS) profile" evidence="7">
    <location>
        <begin position="23"/>
        <end position="440"/>
    </location>
</feature>
<feature type="transmembrane region" description="Helical" evidence="6">
    <location>
        <begin position="321"/>
        <end position="340"/>
    </location>
</feature>
<evidence type="ECO:0000259" key="7">
    <source>
        <dbReference type="PROSITE" id="PS50850"/>
    </source>
</evidence>
<evidence type="ECO:0000256" key="3">
    <source>
        <dbReference type="ARBA" id="ARBA00022692"/>
    </source>
</evidence>
<feature type="transmembrane region" description="Helical" evidence="6">
    <location>
        <begin position="346"/>
        <end position="372"/>
    </location>
</feature>
<keyword evidence="2" id="KW-0813">Transport</keyword>
<dbReference type="PANTHER" id="PTHR19432:SF26">
    <property type="entry name" value="MAJOR FACILITATOR SUPERFAMILY (MFS) PROFILE DOMAIN-CONTAINING PROTEIN"/>
    <property type="match status" value="1"/>
</dbReference>
<feature type="transmembrane region" description="Helical" evidence="6">
    <location>
        <begin position="200"/>
        <end position="220"/>
    </location>
</feature>
<feature type="transmembrane region" description="Helical" evidence="6">
    <location>
        <begin position="248"/>
        <end position="268"/>
    </location>
</feature>
<comment type="caution">
    <text evidence="8">The sequence shown here is derived from an EMBL/GenBank/DDBJ whole genome shotgun (WGS) entry which is preliminary data.</text>
</comment>
<dbReference type="Proteomes" id="UP001470230">
    <property type="component" value="Unassembled WGS sequence"/>
</dbReference>
<dbReference type="PROSITE" id="PS50850">
    <property type="entry name" value="MFS"/>
    <property type="match status" value="1"/>
</dbReference>
<evidence type="ECO:0000256" key="2">
    <source>
        <dbReference type="ARBA" id="ARBA00022448"/>
    </source>
</evidence>
<feature type="transmembrane region" description="Helical" evidence="6">
    <location>
        <begin position="131"/>
        <end position="148"/>
    </location>
</feature>
<evidence type="ECO:0000313" key="8">
    <source>
        <dbReference type="EMBL" id="KAK8844233.1"/>
    </source>
</evidence>
<evidence type="ECO:0000313" key="9">
    <source>
        <dbReference type="Proteomes" id="UP001470230"/>
    </source>
</evidence>
<feature type="transmembrane region" description="Helical" evidence="6">
    <location>
        <begin position="418"/>
        <end position="436"/>
    </location>
</feature>
<dbReference type="Pfam" id="PF07690">
    <property type="entry name" value="MFS_1"/>
    <property type="match status" value="1"/>
</dbReference>
<feature type="transmembrane region" description="Helical" evidence="6">
    <location>
        <begin position="61"/>
        <end position="81"/>
    </location>
</feature>
<feature type="transmembrane region" description="Helical" evidence="6">
    <location>
        <begin position="24"/>
        <end position="41"/>
    </location>
</feature>
<keyword evidence="5 6" id="KW-0472">Membrane</keyword>
<dbReference type="InterPro" id="IPR011701">
    <property type="entry name" value="MFS"/>
</dbReference>
<keyword evidence="3 6" id="KW-0812">Transmembrane</keyword>
<proteinExistence type="predicted"/>
<dbReference type="PANTHER" id="PTHR19432">
    <property type="entry name" value="SUGAR TRANSPORTER"/>
    <property type="match status" value="1"/>
</dbReference>
<sequence>MIEENLYDEWVPLNKRVKLSNGRIFAIACVNLIQGLAYNIINITVKPFLAKLGFRGIEETLILLTGSLIGFFTQPLLGVFSDGLMLKFGRRRIFVIIGTFLMIISFLLLAFYEEVGELLSKGEEPIVAQKVVYIISVIFSFLSVNIVQQPGRVLCSDVTPPSQQNFMSGICQLYSGFAPLASNLLTVYLPEIKGLSFLKFNLILTFVISFIAMVISCVAAREEPLREKPPKFNPFMQIFRAFKKIPRAFSRIILPFFFANAAIFPFYYQLSDFMGVLYEQHGKDYYEGIKYSMLCRAVNNAVQLVYSFLNSRVCDLIGMKWVMIIGNSILTVCMLLFQFINITPPYFAIVGMLGFSQVIFTTIPFAIVSLVIPTEELGNNFGILNCFNVLGQQLSNFSFGILIDNVFKDDPFAVRKKMSFSAIFGAIATISSFWIIQPSIAETGNYDPIPDESQTTVSTDQLLG</sequence>
<evidence type="ECO:0000256" key="6">
    <source>
        <dbReference type="SAM" id="Phobius"/>
    </source>
</evidence>
<feature type="transmembrane region" description="Helical" evidence="6">
    <location>
        <begin position="93"/>
        <end position="111"/>
    </location>
</feature>
<dbReference type="InterPro" id="IPR036259">
    <property type="entry name" value="MFS_trans_sf"/>
</dbReference>
<comment type="subcellular location">
    <subcellularLocation>
        <location evidence="1">Membrane</location>
        <topology evidence="1">Multi-pass membrane protein</topology>
    </subcellularLocation>
</comment>
<feature type="transmembrane region" description="Helical" evidence="6">
    <location>
        <begin position="169"/>
        <end position="188"/>
    </location>
</feature>
<keyword evidence="4 6" id="KW-1133">Transmembrane helix</keyword>
<dbReference type="Gene3D" id="1.20.1250.20">
    <property type="entry name" value="MFS general substrate transporter like domains"/>
    <property type="match status" value="1"/>
</dbReference>
<keyword evidence="9" id="KW-1185">Reference proteome</keyword>
<gene>
    <name evidence="8" type="ORF">M9Y10_024443</name>
</gene>
<dbReference type="EMBL" id="JAPFFF010000033">
    <property type="protein sequence ID" value="KAK8844233.1"/>
    <property type="molecule type" value="Genomic_DNA"/>
</dbReference>
<dbReference type="InterPro" id="IPR020846">
    <property type="entry name" value="MFS_dom"/>
</dbReference>
<evidence type="ECO:0000256" key="1">
    <source>
        <dbReference type="ARBA" id="ARBA00004141"/>
    </source>
</evidence>
<dbReference type="SUPFAM" id="SSF103473">
    <property type="entry name" value="MFS general substrate transporter"/>
    <property type="match status" value="1"/>
</dbReference>